<comment type="similarity">
    <text evidence="6">Belongs to the GST superfamily.</text>
</comment>
<dbReference type="InterPro" id="IPR004045">
    <property type="entry name" value="Glutathione_S-Trfase_N"/>
</dbReference>
<keyword evidence="3" id="KW-0808">Transferase</keyword>
<dbReference type="SUPFAM" id="SSF47616">
    <property type="entry name" value="GST C-terminal domain-like"/>
    <property type="match status" value="1"/>
</dbReference>
<dbReference type="PANTHER" id="PTHR11260">
    <property type="entry name" value="GLUTATHIONE S-TRANSFERASE, GST, SUPERFAMILY, GST DOMAIN CONTAINING"/>
    <property type="match status" value="1"/>
</dbReference>
<dbReference type="SFLD" id="SFLDS00019">
    <property type="entry name" value="Glutathione_Transferase_(cytos"/>
    <property type="match status" value="1"/>
</dbReference>
<sequence>MAADLRPEVVLLDFWVSPFGQRCRIALAEKGVPYEYREEDLLNKGDLLLRSNPVHKKIPVLLHAGRPVCESLAIVQYVDEAWPDAAPPLLPRDDDPYARAQARFWADYIDKKIYDCQTRLWKLKGDAQEQAKKDLIEVLETLEAELTGKPYFGGDNFGFVDVALVPFTSWFPTYEKLGGFSVEKCCPKIVAWAKLCRERESVAMALTDPDKVFEFVQFLQSKFGVKQ</sequence>
<dbReference type="Gramene" id="PUZ68420">
    <property type="protein sequence ID" value="PUZ68420"/>
    <property type="gene ID" value="GQ55_2G026600"/>
</dbReference>
<evidence type="ECO:0000313" key="10">
    <source>
        <dbReference type="Proteomes" id="UP000244336"/>
    </source>
</evidence>
<reference evidence="9 10" key="1">
    <citation type="submission" date="2018-04" db="EMBL/GenBank/DDBJ databases">
        <title>WGS assembly of Panicum hallii var. hallii HAL2.</title>
        <authorList>
            <person name="Lovell J."/>
            <person name="Jenkins J."/>
            <person name="Lowry D."/>
            <person name="Mamidi S."/>
            <person name="Sreedasyam A."/>
            <person name="Weng X."/>
            <person name="Barry K."/>
            <person name="Bonette J."/>
            <person name="Campitelli B."/>
            <person name="Daum C."/>
            <person name="Gordon S."/>
            <person name="Gould B."/>
            <person name="Lipzen A."/>
            <person name="MacQueen A."/>
            <person name="Palacio-Mejia J."/>
            <person name="Plott C."/>
            <person name="Shakirov E."/>
            <person name="Shu S."/>
            <person name="Yoshinaga Y."/>
            <person name="Zane M."/>
            <person name="Rokhsar D."/>
            <person name="Grimwood J."/>
            <person name="Schmutz J."/>
            <person name="Juenger T."/>
        </authorList>
    </citation>
    <scope>NUCLEOTIDE SEQUENCE [LARGE SCALE GENOMIC DNA]</scope>
    <source>
        <strain evidence="10">cv. HAL2</strain>
    </source>
</reference>
<dbReference type="SFLD" id="SFLDG00358">
    <property type="entry name" value="Main_(cytGST)"/>
    <property type="match status" value="1"/>
</dbReference>
<evidence type="ECO:0000256" key="5">
    <source>
        <dbReference type="ARBA" id="ARBA00074965"/>
    </source>
</evidence>
<name>A0A2T7EKT3_9POAL</name>
<dbReference type="CDD" id="cd03185">
    <property type="entry name" value="GST_C_Tau"/>
    <property type="match status" value="1"/>
</dbReference>
<dbReference type="Gene3D" id="3.40.30.10">
    <property type="entry name" value="Glutaredoxin"/>
    <property type="match status" value="1"/>
</dbReference>
<dbReference type="GO" id="GO:0006749">
    <property type="term" value="P:glutathione metabolic process"/>
    <property type="evidence" value="ECO:0007669"/>
    <property type="project" value="InterPro"/>
</dbReference>
<gene>
    <name evidence="9" type="ORF">GQ55_2G026600</name>
</gene>
<evidence type="ECO:0000313" key="9">
    <source>
        <dbReference type="EMBL" id="PUZ68420.1"/>
    </source>
</evidence>
<dbReference type="InterPro" id="IPR045074">
    <property type="entry name" value="GST_C_Tau"/>
</dbReference>
<dbReference type="SUPFAM" id="SSF52833">
    <property type="entry name" value="Thioredoxin-like"/>
    <property type="match status" value="1"/>
</dbReference>
<protein>
    <recommendedName>
        <fullName evidence="5">Probable glutathione S-transferase GSTU1</fullName>
        <ecNumber evidence="2">2.5.1.18</ecNumber>
    </recommendedName>
</protein>
<dbReference type="Gene3D" id="1.20.1050.10">
    <property type="match status" value="1"/>
</dbReference>
<comment type="catalytic activity">
    <reaction evidence="4">
        <text>RX + glutathione = an S-substituted glutathione + a halide anion + H(+)</text>
        <dbReference type="Rhea" id="RHEA:16437"/>
        <dbReference type="ChEBI" id="CHEBI:15378"/>
        <dbReference type="ChEBI" id="CHEBI:16042"/>
        <dbReference type="ChEBI" id="CHEBI:17792"/>
        <dbReference type="ChEBI" id="CHEBI:57925"/>
        <dbReference type="ChEBI" id="CHEBI:90779"/>
        <dbReference type="EC" id="2.5.1.18"/>
    </reaction>
</comment>
<dbReference type="Pfam" id="PF02798">
    <property type="entry name" value="GST_N"/>
    <property type="match status" value="1"/>
</dbReference>
<evidence type="ECO:0000259" key="8">
    <source>
        <dbReference type="PROSITE" id="PS50405"/>
    </source>
</evidence>
<dbReference type="EMBL" id="CM009750">
    <property type="protein sequence ID" value="PUZ68420.1"/>
    <property type="molecule type" value="Genomic_DNA"/>
</dbReference>
<dbReference type="InterPro" id="IPR036249">
    <property type="entry name" value="Thioredoxin-like_sf"/>
</dbReference>
<feature type="domain" description="GST C-terminal" evidence="8">
    <location>
        <begin position="95"/>
        <end position="223"/>
    </location>
</feature>
<dbReference type="PROSITE" id="PS50405">
    <property type="entry name" value="GST_CTER"/>
    <property type="match status" value="1"/>
</dbReference>
<dbReference type="InterPro" id="IPR036282">
    <property type="entry name" value="Glutathione-S-Trfase_C_sf"/>
</dbReference>
<dbReference type="Pfam" id="PF00043">
    <property type="entry name" value="GST_C"/>
    <property type="match status" value="1"/>
</dbReference>
<dbReference type="FunFam" id="1.20.1050.10:FF:000018">
    <property type="entry name" value="Glutathione S-transferase U20"/>
    <property type="match status" value="1"/>
</dbReference>
<evidence type="ECO:0000256" key="1">
    <source>
        <dbReference type="ARBA" id="ARBA00003701"/>
    </source>
</evidence>
<dbReference type="GO" id="GO:0005737">
    <property type="term" value="C:cytoplasm"/>
    <property type="evidence" value="ECO:0007669"/>
    <property type="project" value="TreeGrafter"/>
</dbReference>
<evidence type="ECO:0000256" key="2">
    <source>
        <dbReference type="ARBA" id="ARBA00012452"/>
    </source>
</evidence>
<evidence type="ECO:0000256" key="3">
    <source>
        <dbReference type="ARBA" id="ARBA00022679"/>
    </source>
</evidence>
<evidence type="ECO:0000256" key="4">
    <source>
        <dbReference type="ARBA" id="ARBA00047960"/>
    </source>
</evidence>
<dbReference type="EC" id="2.5.1.18" evidence="2"/>
<dbReference type="InterPro" id="IPR010987">
    <property type="entry name" value="Glutathione-S-Trfase_C-like"/>
</dbReference>
<dbReference type="InterPro" id="IPR004046">
    <property type="entry name" value="GST_C"/>
</dbReference>
<comment type="function">
    <text evidence="1">Conjugation of reduced glutathione to a wide number of exogenous and endogenous hydrophobic electrophiles.</text>
</comment>
<dbReference type="Proteomes" id="UP000244336">
    <property type="component" value="Chromosome 2"/>
</dbReference>
<dbReference type="STRING" id="1504633.A0A2T7EKT3"/>
<proteinExistence type="inferred from homology"/>
<dbReference type="OrthoDB" id="202840at2759"/>
<dbReference type="InterPro" id="IPR040079">
    <property type="entry name" value="Glutathione_S-Trfase"/>
</dbReference>
<feature type="domain" description="GST N-terminal" evidence="7">
    <location>
        <begin position="7"/>
        <end position="86"/>
    </location>
</feature>
<evidence type="ECO:0000256" key="6">
    <source>
        <dbReference type="RuleBase" id="RU003494"/>
    </source>
</evidence>
<keyword evidence="10" id="KW-1185">Reference proteome</keyword>
<organism evidence="9 10">
    <name type="scientific">Panicum hallii var. hallii</name>
    <dbReference type="NCBI Taxonomy" id="1504633"/>
    <lineage>
        <taxon>Eukaryota</taxon>
        <taxon>Viridiplantae</taxon>
        <taxon>Streptophyta</taxon>
        <taxon>Embryophyta</taxon>
        <taxon>Tracheophyta</taxon>
        <taxon>Spermatophyta</taxon>
        <taxon>Magnoliopsida</taxon>
        <taxon>Liliopsida</taxon>
        <taxon>Poales</taxon>
        <taxon>Poaceae</taxon>
        <taxon>PACMAD clade</taxon>
        <taxon>Panicoideae</taxon>
        <taxon>Panicodae</taxon>
        <taxon>Paniceae</taxon>
        <taxon>Panicinae</taxon>
        <taxon>Panicum</taxon>
        <taxon>Panicum sect. Panicum</taxon>
    </lineage>
</organism>
<accession>A0A2T7EKT3</accession>
<dbReference type="SFLD" id="SFLDG01152">
    <property type="entry name" value="Main.3:_Omega-_and_Tau-like"/>
    <property type="match status" value="1"/>
</dbReference>
<dbReference type="FunFam" id="3.40.30.10:FF:000014">
    <property type="entry name" value="Tau class glutathione S-transferase"/>
    <property type="match status" value="1"/>
</dbReference>
<dbReference type="AlphaFoldDB" id="A0A2T7EKT3"/>
<dbReference type="CDD" id="cd03058">
    <property type="entry name" value="GST_N_Tau"/>
    <property type="match status" value="1"/>
</dbReference>
<evidence type="ECO:0000259" key="7">
    <source>
        <dbReference type="PROSITE" id="PS50404"/>
    </source>
</evidence>
<dbReference type="GO" id="GO:0004364">
    <property type="term" value="F:glutathione transferase activity"/>
    <property type="evidence" value="ECO:0007669"/>
    <property type="project" value="UniProtKB-EC"/>
</dbReference>
<dbReference type="PANTHER" id="PTHR11260:SF781">
    <property type="entry name" value="GLUTATHIONE S-TRANSFERASE U19"/>
    <property type="match status" value="1"/>
</dbReference>
<dbReference type="PROSITE" id="PS50404">
    <property type="entry name" value="GST_NTER"/>
    <property type="match status" value="1"/>
</dbReference>
<dbReference type="InterPro" id="IPR045073">
    <property type="entry name" value="Omega/Tau-like"/>
</dbReference>